<dbReference type="Proteomes" id="UP000245762">
    <property type="component" value="Unassembled WGS sequence"/>
</dbReference>
<dbReference type="Pfam" id="PF14903">
    <property type="entry name" value="WG_beta_rep"/>
    <property type="match status" value="2"/>
</dbReference>
<organism evidence="2 3">
    <name type="scientific">Flagellimonas aquimarina</name>
    <dbReference type="NCBI Taxonomy" id="2201895"/>
    <lineage>
        <taxon>Bacteria</taxon>
        <taxon>Pseudomonadati</taxon>
        <taxon>Bacteroidota</taxon>
        <taxon>Flavobacteriia</taxon>
        <taxon>Flavobacteriales</taxon>
        <taxon>Flavobacteriaceae</taxon>
        <taxon>Flagellimonas</taxon>
    </lineage>
</organism>
<comment type="caution">
    <text evidence="2">The sequence shown here is derived from an EMBL/GenBank/DDBJ whole genome shotgun (WGS) entry which is preliminary data.</text>
</comment>
<protein>
    <recommendedName>
        <fullName evidence="4">WG repeat-containing protein</fullName>
    </recommendedName>
</protein>
<dbReference type="EMBL" id="QGEG01000004">
    <property type="protein sequence ID" value="PWL37643.1"/>
    <property type="molecule type" value="Genomic_DNA"/>
</dbReference>
<dbReference type="InterPro" id="IPR032774">
    <property type="entry name" value="WG_beta_rep"/>
</dbReference>
<evidence type="ECO:0000313" key="3">
    <source>
        <dbReference type="Proteomes" id="UP000245762"/>
    </source>
</evidence>
<dbReference type="RefSeq" id="WP_109664813.1">
    <property type="nucleotide sequence ID" value="NZ_QGEG01000004.1"/>
</dbReference>
<feature type="signal peptide" evidence="1">
    <location>
        <begin position="1"/>
        <end position="18"/>
    </location>
</feature>
<sequence>MKTLATILVFFLVTNLTAQLPKTLDEVAPFSEGLAGIRKGKQWAFIDDLGNIIIDFREDVYWNPNASDSSEGVKAVKYPQFSNGRCIVRTYVDEIPVYGFIDTKGKLVIEYQFLNVNPFKDGVTNGIIHEKIFRGQNEFKLNIYEDKFHEVIMDTSGEIIEFLGRRYNIQLKKSRYKLPRINTKILNDKLVAVKVENNWEIRKLNF</sequence>
<gene>
    <name evidence="2" type="ORF">DKG77_15200</name>
</gene>
<evidence type="ECO:0008006" key="4">
    <source>
        <dbReference type="Google" id="ProtNLM"/>
    </source>
</evidence>
<keyword evidence="1" id="KW-0732">Signal</keyword>
<reference evidence="2 3" key="1">
    <citation type="submission" date="2018-05" db="EMBL/GenBank/DDBJ databases">
        <title>Complete genome sequence of Flagellimonas aquimarina ECD12 isolated from seaweed Ecklonia cava.</title>
        <authorList>
            <person name="Choi S."/>
            <person name="Seong C."/>
        </authorList>
    </citation>
    <scope>NUCLEOTIDE SEQUENCE [LARGE SCALE GENOMIC DNA]</scope>
    <source>
        <strain evidence="2 3">ECD12</strain>
    </source>
</reference>
<evidence type="ECO:0000313" key="2">
    <source>
        <dbReference type="EMBL" id="PWL37643.1"/>
    </source>
</evidence>
<evidence type="ECO:0000256" key="1">
    <source>
        <dbReference type="SAM" id="SignalP"/>
    </source>
</evidence>
<accession>A0A316L0G7</accession>
<dbReference type="OrthoDB" id="5464673at2"/>
<dbReference type="AlphaFoldDB" id="A0A316L0G7"/>
<keyword evidence="3" id="KW-1185">Reference proteome</keyword>
<name>A0A316L0G7_9FLAO</name>
<proteinExistence type="predicted"/>
<feature type="chain" id="PRO_5016399090" description="WG repeat-containing protein" evidence="1">
    <location>
        <begin position="19"/>
        <end position="206"/>
    </location>
</feature>